<comment type="caution">
    <text evidence="8">The sequence shown here is derived from an EMBL/GenBank/DDBJ whole genome shotgun (WGS) entry which is preliminary data.</text>
</comment>
<accession>A0A0L8BQP7</accession>
<dbReference type="Proteomes" id="UP000037425">
    <property type="component" value="Unassembled WGS sequence"/>
</dbReference>
<dbReference type="GO" id="GO:0016020">
    <property type="term" value="C:membrane"/>
    <property type="evidence" value="ECO:0007669"/>
    <property type="project" value="TreeGrafter"/>
</dbReference>
<dbReference type="PANTHER" id="PTHR10587:SF133">
    <property type="entry name" value="CHITIN DEACETYLASE 1-RELATED"/>
    <property type="match status" value="1"/>
</dbReference>
<dbReference type="GO" id="GO:0016810">
    <property type="term" value="F:hydrolase activity, acting on carbon-nitrogen (but not peptide) bonds"/>
    <property type="evidence" value="ECO:0007669"/>
    <property type="project" value="InterPro"/>
</dbReference>
<gene>
    <name evidence="8" type="ORF">AC244_20135</name>
</gene>
<protein>
    <recommendedName>
        <fullName evidence="3">Chitooligosaccharide deacetylase</fullName>
    </recommendedName>
    <alternativeName>
        <fullName evidence="6">Nodulation protein B</fullName>
    </alternativeName>
</protein>
<evidence type="ECO:0000259" key="7">
    <source>
        <dbReference type="Pfam" id="PF01522"/>
    </source>
</evidence>
<dbReference type="InterPro" id="IPR011330">
    <property type="entry name" value="Glyco_hydro/deAcase_b/a-brl"/>
</dbReference>
<evidence type="ECO:0000256" key="1">
    <source>
        <dbReference type="ARBA" id="ARBA00003236"/>
    </source>
</evidence>
<dbReference type="GO" id="GO:0005975">
    <property type="term" value="P:carbohydrate metabolic process"/>
    <property type="evidence" value="ECO:0007669"/>
    <property type="project" value="InterPro"/>
</dbReference>
<dbReference type="SUPFAM" id="SSF88713">
    <property type="entry name" value="Glycoside hydrolase/deacetylase"/>
    <property type="match status" value="1"/>
</dbReference>
<evidence type="ECO:0000313" key="9">
    <source>
        <dbReference type="Proteomes" id="UP000037425"/>
    </source>
</evidence>
<organism evidence="8 9">
    <name type="scientific">Ensifer adhaerens</name>
    <name type="common">Sinorhizobium morelense</name>
    <dbReference type="NCBI Taxonomy" id="106592"/>
    <lineage>
        <taxon>Bacteria</taxon>
        <taxon>Pseudomonadati</taxon>
        <taxon>Pseudomonadota</taxon>
        <taxon>Alphaproteobacteria</taxon>
        <taxon>Hyphomicrobiales</taxon>
        <taxon>Rhizobiaceae</taxon>
        <taxon>Sinorhizobium/Ensifer group</taxon>
        <taxon>Ensifer</taxon>
    </lineage>
</organism>
<feature type="domain" description="NodB homology" evidence="7">
    <location>
        <begin position="56"/>
        <end position="205"/>
    </location>
</feature>
<comment type="function">
    <text evidence="1">Is involved in generating a small heat-stable compound (Nod), an acylated oligomer of N-acetylglucosamine, that stimulates mitosis in various plant protoplasts.</text>
</comment>
<dbReference type="PATRIC" id="fig|106592.7.peg.1856"/>
<evidence type="ECO:0000256" key="3">
    <source>
        <dbReference type="ARBA" id="ARBA00020071"/>
    </source>
</evidence>
<name>A0A0L8BQP7_ENSAD</name>
<dbReference type="AlphaFoldDB" id="A0A0L8BQP7"/>
<dbReference type="GO" id="GO:0046872">
    <property type="term" value="F:metal ion binding"/>
    <property type="evidence" value="ECO:0007669"/>
    <property type="project" value="UniProtKB-KW"/>
</dbReference>
<sequence>MVKETGLHCACSTRQNLAGICARTAGTIRRCIPLAFTPWIALVFFLIDAHAETGGVTREKSVAITFDDLPHANAGDDGADQPSAQSIQDANARILAALGDHKAPAIGFVVESKARAVGPVAKDILKDWTGPRLTLGNHTFSHADTNTLDIAGIKREIVDGEKTTRRTLKAAGKDLRFLRFPYNHTVDTPEKQKAIAALAAKLGYTIAASTIDTSNDVFDRAYERALAENDTEAAHRIRTAYLMHTQQQIAYYADLNEQVLGYEPPAIMLLHVNRLNADAIKGILSLFEESGPGFITLEKAQADAAYRRPLSYTTKYGPMWGYRWAKDRSVRIDGSLEREPPEWIVSYGE</sequence>
<dbReference type="Gene3D" id="3.20.20.370">
    <property type="entry name" value="Glycoside hydrolase/deacetylase"/>
    <property type="match status" value="1"/>
</dbReference>
<evidence type="ECO:0000256" key="2">
    <source>
        <dbReference type="ARBA" id="ARBA00010973"/>
    </source>
</evidence>
<keyword evidence="4" id="KW-0479">Metal-binding</keyword>
<reference evidence="9" key="1">
    <citation type="submission" date="2015-07" db="EMBL/GenBank/DDBJ databases">
        <title>Whole genome sequence of an Ensifer adhaerens strain isolated from a cave pool in the Wind Cave National Park.</title>
        <authorList>
            <person name="Eng W.W.H."/>
            <person name="Gan H.M."/>
            <person name="Barton H.A."/>
            <person name="Savka M.A."/>
        </authorList>
    </citation>
    <scope>NUCLEOTIDE SEQUENCE [LARGE SCALE GENOMIC DNA]</scope>
    <source>
        <strain evidence="9">SD006</strain>
    </source>
</reference>
<dbReference type="InterPro" id="IPR002509">
    <property type="entry name" value="NODB_dom"/>
</dbReference>
<dbReference type="EMBL" id="LGAP01000014">
    <property type="protein sequence ID" value="KOF16870.1"/>
    <property type="molecule type" value="Genomic_DNA"/>
</dbReference>
<dbReference type="RefSeq" id="WP_053250584.1">
    <property type="nucleotide sequence ID" value="NZ_LGAP01000014.1"/>
</dbReference>
<comment type="similarity">
    <text evidence="2">Belongs to the polysaccharide deacetylase family.</text>
</comment>
<evidence type="ECO:0000256" key="6">
    <source>
        <dbReference type="ARBA" id="ARBA00032976"/>
    </source>
</evidence>
<evidence type="ECO:0000256" key="5">
    <source>
        <dbReference type="ARBA" id="ARBA00022801"/>
    </source>
</evidence>
<keyword evidence="5" id="KW-0378">Hydrolase</keyword>
<evidence type="ECO:0000313" key="8">
    <source>
        <dbReference type="EMBL" id="KOF16870.1"/>
    </source>
</evidence>
<dbReference type="PANTHER" id="PTHR10587">
    <property type="entry name" value="GLYCOSYL TRANSFERASE-RELATED"/>
    <property type="match status" value="1"/>
</dbReference>
<dbReference type="Pfam" id="PF01522">
    <property type="entry name" value="Polysacc_deac_1"/>
    <property type="match status" value="1"/>
</dbReference>
<proteinExistence type="inferred from homology"/>
<dbReference type="OrthoDB" id="276604at2"/>
<dbReference type="InterPro" id="IPR050248">
    <property type="entry name" value="Polysacc_deacetylase_ArnD"/>
</dbReference>
<evidence type="ECO:0000256" key="4">
    <source>
        <dbReference type="ARBA" id="ARBA00022723"/>
    </source>
</evidence>